<dbReference type="PANTHER" id="PTHR44196:SF1">
    <property type="entry name" value="DEHYDROGENASE_REDUCTASE SDR FAMILY MEMBER 7B"/>
    <property type="match status" value="1"/>
</dbReference>
<keyword evidence="5" id="KW-1133">Transmembrane helix</keyword>
<dbReference type="EMBL" id="KN818329">
    <property type="protein sequence ID" value="KIL58811.1"/>
    <property type="molecule type" value="Genomic_DNA"/>
</dbReference>
<comment type="function">
    <text evidence="4">Putative oxidoreductase.</text>
</comment>
<evidence type="ECO:0000256" key="4">
    <source>
        <dbReference type="ARBA" id="ARBA00037096"/>
    </source>
</evidence>
<dbReference type="OrthoDB" id="37659at2759"/>
<sequence>MTTLQQTITNTILAHKPTVLAGLLPLLLLLPKFLRLVGLIKARRLSLIAHTKERVLILGATSGIGRSLAVLYAQRGASLCIVGRRDNLVNEVVEECQRLTRASVLGVMADFTDVEDVLRVRDTIEKEWGSLDTLAIVAGVSALQPLMDVAQVPKCTGFNPDTAAKATKEGIQRAKDVSNAAVKGNFTGPLVSAVTFIPFLQATSRSPSILLISSPAAVIPAPTRSLYGSTKAASLLLFQALAIEHPRIKFTHVLPGTVEGEFRAGAVDGGPVREKDPNKHGLKKEAVARRAIQAVDEGEKNVFMPWTMRAGHLGYWLAPFVIEWIASKKYNFQA</sequence>
<dbReference type="PRINTS" id="PR00081">
    <property type="entry name" value="GDHRDH"/>
</dbReference>
<evidence type="ECO:0000256" key="2">
    <source>
        <dbReference type="ARBA" id="ARBA00022857"/>
    </source>
</evidence>
<evidence type="ECO:0000313" key="6">
    <source>
        <dbReference type="EMBL" id="KIL58811.1"/>
    </source>
</evidence>
<dbReference type="Pfam" id="PF00106">
    <property type="entry name" value="adh_short"/>
    <property type="match status" value="1"/>
</dbReference>
<dbReference type="GO" id="GO:0016020">
    <property type="term" value="C:membrane"/>
    <property type="evidence" value="ECO:0007669"/>
    <property type="project" value="TreeGrafter"/>
</dbReference>
<evidence type="ECO:0000256" key="1">
    <source>
        <dbReference type="ARBA" id="ARBA00006484"/>
    </source>
</evidence>
<dbReference type="STRING" id="946122.A0A0C2WQ20"/>
<keyword evidence="5" id="KW-0472">Membrane</keyword>
<evidence type="ECO:0000256" key="3">
    <source>
        <dbReference type="ARBA" id="ARBA00023002"/>
    </source>
</evidence>
<dbReference type="HOGENOM" id="CLU_056799_1_0_1"/>
<evidence type="ECO:0000256" key="5">
    <source>
        <dbReference type="SAM" id="Phobius"/>
    </source>
</evidence>
<dbReference type="PANTHER" id="PTHR44196">
    <property type="entry name" value="DEHYDROGENASE/REDUCTASE SDR FAMILY MEMBER 7B"/>
    <property type="match status" value="1"/>
</dbReference>
<dbReference type="PROSITE" id="PS00061">
    <property type="entry name" value="ADH_SHORT"/>
    <property type="match status" value="1"/>
</dbReference>
<organism evidence="6 7">
    <name type="scientific">Amanita muscaria (strain Koide BX008)</name>
    <dbReference type="NCBI Taxonomy" id="946122"/>
    <lineage>
        <taxon>Eukaryota</taxon>
        <taxon>Fungi</taxon>
        <taxon>Dikarya</taxon>
        <taxon>Basidiomycota</taxon>
        <taxon>Agaricomycotina</taxon>
        <taxon>Agaricomycetes</taxon>
        <taxon>Agaricomycetidae</taxon>
        <taxon>Agaricales</taxon>
        <taxon>Pluteineae</taxon>
        <taxon>Amanitaceae</taxon>
        <taxon>Amanita</taxon>
    </lineage>
</organism>
<dbReference type="InterPro" id="IPR036291">
    <property type="entry name" value="NAD(P)-bd_dom_sf"/>
</dbReference>
<reference evidence="6 7" key="1">
    <citation type="submission" date="2014-04" db="EMBL/GenBank/DDBJ databases">
        <title>Evolutionary Origins and Diversification of the Mycorrhizal Mutualists.</title>
        <authorList>
            <consortium name="DOE Joint Genome Institute"/>
            <consortium name="Mycorrhizal Genomics Consortium"/>
            <person name="Kohler A."/>
            <person name="Kuo A."/>
            <person name="Nagy L.G."/>
            <person name="Floudas D."/>
            <person name="Copeland A."/>
            <person name="Barry K.W."/>
            <person name="Cichocki N."/>
            <person name="Veneault-Fourrey C."/>
            <person name="LaButti K."/>
            <person name="Lindquist E.A."/>
            <person name="Lipzen A."/>
            <person name="Lundell T."/>
            <person name="Morin E."/>
            <person name="Murat C."/>
            <person name="Riley R."/>
            <person name="Ohm R."/>
            <person name="Sun H."/>
            <person name="Tunlid A."/>
            <person name="Henrissat B."/>
            <person name="Grigoriev I.V."/>
            <person name="Hibbett D.S."/>
            <person name="Martin F."/>
        </authorList>
    </citation>
    <scope>NUCLEOTIDE SEQUENCE [LARGE SCALE GENOMIC DNA]</scope>
    <source>
        <strain evidence="6 7">Koide BX008</strain>
    </source>
</reference>
<dbReference type="InParanoid" id="A0A0C2WQ20"/>
<dbReference type="SUPFAM" id="SSF51735">
    <property type="entry name" value="NAD(P)-binding Rossmann-fold domains"/>
    <property type="match status" value="1"/>
</dbReference>
<dbReference type="Gene3D" id="3.40.50.720">
    <property type="entry name" value="NAD(P)-binding Rossmann-like Domain"/>
    <property type="match status" value="1"/>
</dbReference>
<accession>A0A0C2WQ20</accession>
<dbReference type="GO" id="GO:0016491">
    <property type="term" value="F:oxidoreductase activity"/>
    <property type="evidence" value="ECO:0007669"/>
    <property type="project" value="UniProtKB-KW"/>
</dbReference>
<evidence type="ECO:0008006" key="8">
    <source>
        <dbReference type="Google" id="ProtNLM"/>
    </source>
</evidence>
<evidence type="ECO:0000313" key="7">
    <source>
        <dbReference type="Proteomes" id="UP000054549"/>
    </source>
</evidence>
<gene>
    <name evidence="6" type="ORF">M378DRAFT_15277</name>
</gene>
<keyword evidence="3" id="KW-0560">Oxidoreductase</keyword>
<proteinExistence type="inferred from homology"/>
<keyword evidence="5" id="KW-0812">Transmembrane</keyword>
<dbReference type="InterPro" id="IPR020904">
    <property type="entry name" value="Sc_DH/Rdtase_CS"/>
</dbReference>
<dbReference type="AlphaFoldDB" id="A0A0C2WQ20"/>
<name>A0A0C2WQ20_AMAMK</name>
<dbReference type="Proteomes" id="UP000054549">
    <property type="component" value="Unassembled WGS sequence"/>
</dbReference>
<keyword evidence="7" id="KW-1185">Reference proteome</keyword>
<feature type="transmembrane region" description="Helical" evidence="5">
    <location>
        <begin position="12"/>
        <end position="34"/>
    </location>
</feature>
<dbReference type="InterPro" id="IPR002347">
    <property type="entry name" value="SDR_fam"/>
</dbReference>
<keyword evidence="2" id="KW-0521">NADP</keyword>
<comment type="similarity">
    <text evidence="1">Belongs to the short-chain dehydrogenases/reductases (SDR) family.</text>
</comment>
<protein>
    <recommendedName>
        <fullName evidence="8">NAD(P)-binding protein</fullName>
    </recommendedName>
</protein>